<dbReference type="AlphaFoldDB" id="A0A1D6EIW6"/>
<evidence type="ECO:0000259" key="1">
    <source>
        <dbReference type="Pfam" id="PF25268"/>
    </source>
</evidence>
<dbReference type="OrthoDB" id="768311at2759"/>
<dbReference type="FunCoup" id="A0A1D6EIW6">
    <property type="interactions" value="2"/>
</dbReference>
<accession>A0A3L6FSQ8</accession>
<feature type="domain" description="DUF7866" evidence="1">
    <location>
        <begin position="114"/>
        <end position="169"/>
    </location>
</feature>
<reference evidence="2" key="1">
    <citation type="submission" date="2015-12" db="EMBL/GenBank/DDBJ databases">
        <title>Update maize B73 reference genome by single molecule sequencing technologies.</title>
        <authorList>
            <consortium name="Maize Genome Sequencing Project"/>
            <person name="Ware D."/>
        </authorList>
    </citation>
    <scope>NUCLEOTIDE SEQUENCE [LARGE SCALE GENOMIC DNA]</scope>
    <source>
        <tissue evidence="2">Seedling</tissue>
    </source>
</reference>
<evidence type="ECO:0000313" key="2">
    <source>
        <dbReference type="EMBL" id="ONM20046.1"/>
    </source>
</evidence>
<keyword evidence="2" id="KW-0418">Kinase</keyword>
<name>A0A1D6EIW6_MAIZE</name>
<dbReference type="PANTHER" id="PTHR33786">
    <property type="entry name" value="UBIQUITIN CARBOXYL-TERMINAL HYDROLASE"/>
    <property type="match status" value="1"/>
</dbReference>
<accession>A0A1D6EIW6</accession>
<dbReference type="PANTHER" id="PTHR33786:SF5">
    <property type="entry name" value="EXPRESSED PROTEIN"/>
    <property type="match status" value="1"/>
</dbReference>
<keyword evidence="2" id="KW-0808">Transferase</keyword>
<dbReference type="Pfam" id="PF25268">
    <property type="entry name" value="DUF7866"/>
    <property type="match status" value="1"/>
</dbReference>
<proteinExistence type="predicted"/>
<gene>
    <name evidence="2" type="ORF">ZEAMMB73_Zm00001d005037</name>
</gene>
<dbReference type="KEGG" id="zma:103647138"/>
<dbReference type="eggNOG" id="ENOG502S9AF">
    <property type="taxonomic scope" value="Eukaryota"/>
</dbReference>
<dbReference type="GO" id="GO:0016301">
    <property type="term" value="F:kinase activity"/>
    <property type="evidence" value="ECO:0007669"/>
    <property type="project" value="UniProtKB-KW"/>
</dbReference>
<dbReference type="PaxDb" id="4577-GRMZM2G460138_P01"/>
<dbReference type="InterPro" id="IPR057188">
    <property type="entry name" value="DUF7866"/>
</dbReference>
<protein>
    <submittedName>
        <fullName evidence="2">Protein kinase APK1B chloroplast</fullName>
    </submittedName>
</protein>
<dbReference type="InParanoid" id="A0A1D6EIW6"/>
<sequence length="180" mass="18686">MSGPLLLLLPLFLNISRRRRRRLPSPDPSTSIYNISRPPPKQTPYSAPMTMVSLAGFTALSAGLLLISSFLRAQGASGGESYVPVRRVVYRSMSPAAGAAMTTAEAAAAAPPYQPFEVCEGCRCCASSSSNNGSSSSCVDTSCCYAIDCDLPGKPFGTCAFTPQTCGCGAASNNCSQPAP</sequence>
<dbReference type="ExpressionAtlas" id="A0A1D6EIW6">
    <property type="expression patterns" value="baseline and differential"/>
</dbReference>
<dbReference type="EMBL" id="CM007648">
    <property type="protein sequence ID" value="ONM20046.1"/>
    <property type="molecule type" value="Genomic_DNA"/>
</dbReference>
<organism evidence="2">
    <name type="scientific">Zea mays</name>
    <name type="common">Maize</name>
    <dbReference type="NCBI Taxonomy" id="4577"/>
    <lineage>
        <taxon>Eukaryota</taxon>
        <taxon>Viridiplantae</taxon>
        <taxon>Streptophyta</taxon>
        <taxon>Embryophyta</taxon>
        <taxon>Tracheophyta</taxon>
        <taxon>Spermatophyta</taxon>
        <taxon>Magnoliopsida</taxon>
        <taxon>Liliopsida</taxon>
        <taxon>Poales</taxon>
        <taxon>Poaceae</taxon>
        <taxon>PACMAD clade</taxon>
        <taxon>Panicoideae</taxon>
        <taxon>Andropogonodae</taxon>
        <taxon>Andropogoneae</taxon>
        <taxon>Tripsacinae</taxon>
        <taxon>Zea</taxon>
    </lineage>
</organism>